<evidence type="ECO:0000256" key="1">
    <source>
        <dbReference type="SAM" id="MobiDB-lite"/>
    </source>
</evidence>
<protein>
    <submittedName>
        <fullName evidence="2">Uncharacterized protein</fullName>
    </submittedName>
</protein>
<accession>A0A3S0NE75</accession>
<name>A0A3S0NE75_9GAMM</name>
<sequence length="88" mass="9341">MLISGQVGVDAEPSRLARTQPSRPSGAGQHRTVAVEPGWRSLAGGDAENLWPNSRAMTAGGGRRCGNTSPSLHRRHLADRVRPFRSGG</sequence>
<reference evidence="2" key="1">
    <citation type="submission" date="2018-12" db="EMBL/GenBank/DDBJ databases">
        <authorList>
            <person name="Jadhav K."/>
            <person name="Kushwaha B."/>
            <person name="Jadhav I."/>
        </authorList>
    </citation>
    <scope>NUCLEOTIDE SEQUENCE [LARGE SCALE GENOMIC DNA]</scope>
    <source>
        <strain evidence="2">SBS 10</strain>
    </source>
</reference>
<dbReference type="EMBL" id="RXHI01000010">
    <property type="protein sequence ID" value="RUA22744.1"/>
    <property type="molecule type" value="Genomic_DNA"/>
</dbReference>
<organism evidence="2">
    <name type="scientific">Billgrantia gudaonensis</name>
    <dbReference type="NCBI Taxonomy" id="376427"/>
    <lineage>
        <taxon>Bacteria</taxon>
        <taxon>Pseudomonadati</taxon>
        <taxon>Pseudomonadota</taxon>
        <taxon>Gammaproteobacteria</taxon>
        <taxon>Oceanospirillales</taxon>
        <taxon>Halomonadaceae</taxon>
        <taxon>Billgrantia</taxon>
    </lineage>
</organism>
<gene>
    <name evidence="2" type="ORF">DSL92_03785</name>
</gene>
<comment type="caution">
    <text evidence="2">The sequence shown here is derived from an EMBL/GenBank/DDBJ whole genome shotgun (WGS) entry which is preliminary data.</text>
</comment>
<proteinExistence type="predicted"/>
<evidence type="ECO:0000313" key="2">
    <source>
        <dbReference type="EMBL" id="RUA22744.1"/>
    </source>
</evidence>
<dbReference type="AlphaFoldDB" id="A0A3S0NE75"/>
<feature type="region of interest" description="Disordered" evidence="1">
    <location>
        <begin position="1"/>
        <end position="88"/>
    </location>
</feature>